<feature type="compositionally biased region" description="Polar residues" evidence="3">
    <location>
        <begin position="43"/>
        <end position="53"/>
    </location>
</feature>
<keyword evidence="4" id="KW-0472">Membrane</keyword>
<feature type="region of interest" description="Disordered" evidence="3">
    <location>
        <begin position="36"/>
        <end position="56"/>
    </location>
</feature>
<dbReference type="PANTHER" id="PTHR31342:SF4">
    <property type="entry name" value="ACTIN BINDING PROTEIN FAMILY"/>
    <property type="match status" value="1"/>
</dbReference>
<evidence type="ECO:0000313" key="5">
    <source>
        <dbReference type="EMBL" id="MCE3049598.1"/>
    </source>
</evidence>
<accession>A0ABS8WFP0</accession>
<dbReference type="EMBL" id="JACEIK010007006">
    <property type="protein sequence ID" value="MCE3049598.1"/>
    <property type="molecule type" value="Genomic_DNA"/>
</dbReference>
<organism evidence="5 6">
    <name type="scientific">Datura stramonium</name>
    <name type="common">Jimsonweed</name>
    <name type="synonym">Common thornapple</name>
    <dbReference type="NCBI Taxonomy" id="4076"/>
    <lineage>
        <taxon>Eukaryota</taxon>
        <taxon>Viridiplantae</taxon>
        <taxon>Streptophyta</taxon>
        <taxon>Embryophyta</taxon>
        <taxon>Tracheophyta</taxon>
        <taxon>Spermatophyta</taxon>
        <taxon>Magnoliopsida</taxon>
        <taxon>eudicotyledons</taxon>
        <taxon>Gunneridae</taxon>
        <taxon>Pentapetalae</taxon>
        <taxon>asterids</taxon>
        <taxon>lamiids</taxon>
        <taxon>Solanales</taxon>
        <taxon>Solanaceae</taxon>
        <taxon>Solanoideae</taxon>
        <taxon>Datureae</taxon>
        <taxon>Datura</taxon>
    </lineage>
</organism>
<protein>
    <submittedName>
        <fullName evidence="5">Uncharacterized protein</fullName>
    </submittedName>
</protein>
<evidence type="ECO:0000256" key="2">
    <source>
        <dbReference type="SAM" id="Coils"/>
    </source>
</evidence>
<sequence>MGGKVWYCLECFPIVRLLICCPAFGLTISLLHGTSPYKKRTDSSISGPSTNCKSDGDRDGLLLPEFNELVKEFGFSFKAIFHQVRMLKRHSRMQIHSEIQNCGEDDTGQEIKNLKNIVKTLKKGRGLLRASCFRYYGLKEQETAVMELQNRLKINNVGQILGLKIESLKAEKMGLEPVADKEKNPVETESDVQLKLQKLNDLVSEADELRKYNQSLRAENSTLAERLGSVQILATSVLEDDETEALKEESLRLRKQNEDLVKEVEQLQADRCSDAEELVYLRWVNACLR</sequence>
<reference evidence="5 6" key="1">
    <citation type="journal article" date="2021" name="BMC Genomics">
        <title>Datura genome reveals duplications of psychoactive alkaloid biosynthetic genes and high mutation rate following tissue culture.</title>
        <authorList>
            <person name="Rajewski A."/>
            <person name="Carter-House D."/>
            <person name="Stajich J."/>
            <person name="Litt A."/>
        </authorList>
    </citation>
    <scope>NUCLEOTIDE SEQUENCE [LARGE SCALE GENOMIC DNA]</scope>
    <source>
        <strain evidence="5">AR-01</strain>
    </source>
</reference>
<dbReference type="InterPro" id="IPR040265">
    <property type="entry name" value="CHUP1/IPGA1-like"/>
</dbReference>
<keyword evidence="4" id="KW-1133">Transmembrane helix</keyword>
<name>A0ABS8WFP0_DATST</name>
<keyword evidence="1 2" id="KW-0175">Coiled coil</keyword>
<feature type="transmembrane region" description="Helical" evidence="4">
    <location>
        <begin position="12"/>
        <end position="31"/>
    </location>
</feature>
<dbReference type="PANTHER" id="PTHR31342">
    <property type="entry name" value="PROTEIN CHUP1, CHLOROPLASTIC"/>
    <property type="match status" value="1"/>
</dbReference>
<keyword evidence="6" id="KW-1185">Reference proteome</keyword>
<gene>
    <name evidence="5" type="ORF">HAX54_045358</name>
</gene>
<keyword evidence="4" id="KW-0812">Transmembrane</keyword>
<evidence type="ECO:0000256" key="3">
    <source>
        <dbReference type="SAM" id="MobiDB-lite"/>
    </source>
</evidence>
<evidence type="ECO:0000313" key="6">
    <source>
        <dbReference type="Proteomes" id="UP000823775"/>
    </source>
</evidence>
<evidence type="ECO:0000256" key="4">
    <source>
        <dbReference type="SAM" id="Phobius"/>
    </source>
</evidence>
<evidence type="ECO:0000256" key="1">
    <source>
        <dbReference type="ARBA" id="ARBA00023054"/>
    </source>
</evidence>
<proteinExistence type="predicted"/>
<comment type="caution">
    <text evidence="5">The sequence shown here is derived from an EMBL/GenBank/DDBJ whole genome shotgun (WGS) entry which is preliminary data.</text>
</comment>
<feature type="coiled-coil region" evidence="2">
    <location>
        <begin position="199"/>
        <end position="270"/>
    </location>
</feature>
<dbReference type="Proteomes" id="UP000823775">
    <property type="component" value="Unassembled WGS sequence"/>
</dbReference>